<keyword evidence="8" id="KW-1185">Reference proteome</keyword>
<dbReference type="InterPro" id="IPR050987">
    <property type="entry name" value="AtrR-like"/>
</dbReference>
<dbReference type="PANTHER" id="PTHR46910">
    <property type="entry name" value="TRANSCRIPTION FACTOR PDR1"/>
    <property type="match status" value="1"/>
</dbReference>
<comment type="subcellular location">
    <subcellularLocation>
        <location evidence="1">Nucleus</location>
    </subcellularLocation>
</comment>
<dbReference type="Pfam" id="PF04082">
    <property type="entry name" value="Fungal_trans"/>
    <property type="match status" value="1"/>
</dbReference>
<evidence type="ECO:0000256" key="5">
    <source>
        <dbReference type="SAM" id="MobiDB-lite"/>
    </source>
</evidence>
<protein>
    <recommendedName>
        <fullName evidence="6">Xylanolytic transcriptional activator regulatory domain-containing protein</fullName>
    </recommendedName>
</protein>
<dbReference type="GO" id="GO:0005634">
    <property type="term" value="C:nucleus"/>
    <property type="evidence" value="ECO:0007669"/>
    <property type="project" value="UniProtKB-SubCell"/>
</dbReference>
<keyword evidence="3" id="KW-0238">DNA-binding</keyword>
<dbReference type="GO" id="GO:0003677">
    <property type="term" value="F:DNA binding"/>
    <property type="evidence" value="ECO:0007669"/>
    <property type="project" value="UniProtKB-KW"/>
</dbReference>
<evidence type="ECO:0000256" key="4">
    <source>
        <dbReference type="ARBA" id="ARBA00023242"/>
    </source>
</evidence>
<keyword evidence="2" id="KW-0479">Metal-binding</keyword>
<reference evidence="7" key="1">
    <citation type="submission" date="2023-03" db="EMBL/GenBank/DDBJ databases">
        <title>Mating type loci evolution in Malassezia.</title>
        <authorList>
            <person name="Coelho M.A."/>
        </authorList>
    </citation>
    <scope>NUCLEOTIDE SEQUENCE</scope>
    <source>
        <strain evidence="7">CBS 9557</strain>
    </source>
</reference>
<dbReference type="AlphaFoldDB" id="A0AAF0J241"/>
<feature type="domain" description="Xylanolytic transcriptional activator regulatory" evidence="6">
    <location>
        <begin position="419"/>
        <end position="549"/>
    </location>
</feature>
<dbReference type="GO" id="GO:0006351">
    <property type="term" value="P:DNA-templated transcription"/>
    <property type="evidence" value="ECO:0007669"/>
    <property type="project" value="InterPro"/>
</dbReference>
<gene>
    <name evidence="7" type="ORF">MNAN1_001527</name>
</gene>
<evidence type="ECO:0000313" key="8">
    <source>
        <dbReference type="Proteomes" id="UP001213623"/>
    </source>
</evidence>
<evidence type="ECO:0000256" key="3">
    <source>
        <dbReference type="ARBA" id="ARBA00023125"/>
    </source>
</evidence>
<organism evidence="7 8">
    <name type="scientific">Malassezia nana</name>
    <dbReference type="NCBI Taxonomy" id="180528"/>
    <lineage>
        <taxon>Eukaryota</taxon>
        <taxon>Fungi</taxon>
        <taxon>Dikarya</taxon>
        <taxon>Basidiomycota</taxon>
        <taxon>Ustilaginomycotina</taxon>
        <taxon>Malasseziomycetes</taxon>
        <taxon>Malasseziales</taxon>
        <taxon>Malasseziaceae</taxon>
        <taxon>Malassezia</taxon>
    </lineage>
</organism>
<dbReference type="EMBL" id="CP119894">
    <property type="protein sequence ID" value="WFD26544.1"/>
    <property type="molecule type" value="Genomic_DNA"/>
</dbReference>
<accession>A0AAF0J241</accession>
<name>A0AAF0J241_9BASI</name>
<evidence type="ECO:0000256" key="2">
    <source>
        <dbReference type="ARBA" id="ARBA00022723"/>
    </source>
</evidence>
<evidence type="ECO:0000256" key="1">
    <source>
        <dbReference type="ARBA" id="ARBA00004123"/>
    </source>
</evidence>
<keyword evidence="4" id="KW-0539">Nucleus</keyword>
<dbReference type="PANTHER" id="PTHR46910:SF3">
    <property type="entry name" value="HALOTOLERANCE PROTEIN 9-RELATED"/>
    <property type="match status" value="1"/>
</dbReference>
<dbReference type="GO" id="GO:0003700">
    <property type="term" value="F:DNA-binding transcription factor activity"/>
    <property type="evidence" value="ECO:0007669"/>
    <property type="project" value="InterPro"/>
</dbReference>
<evidence type="ECO:0000313" key="7">
    <source>
        <dbReference type="EMBL" id="WFD26544.1"/>
    </source>
</evidence>
<sequence length="689" mass="75678">MMDNVGIVFRKRNARPPKNLNRLASGEKPSDEKPTPSMNLANNRFDLAMASLDSADNDVEAFKVDNWLMNQNMWNPMGSLPSSLPGAGVNGSVPSTDSTASQPAMGMKQSATMPAPALPSILSESNVWMSNTPFANATNSMMNMNETGGTPSLNSVVSSSASGSLGKVTDQDFAQMARPSGPPSFESTTQGTPDLSLLTKPMALGADVPTTSTGLMLSNSVPIASSGHVEAVKHVISDPNGLSKLSELSTRTMLEYSRTHNINSSVTANAGSATSMLLTSPSSDRGSELDACCVRVLNAEGDLAYWPQHNYYSSLVDYYQRSIGSTELPGGTQYKDQLDGSFELFPLRQHWQESHFQSLKNQSQALLRKMPVLTLIRMALKDVSASLPFLQWNDMETYVSVFTLSSVNMAWTPLQVRQRQSLLLLLCALASSLVPAVHVTTHVDSTALSALPWELGMKCFQLARGLLHPVMGQMQADESSLEFIQCMILMVMFILRCQDKQRVWSPLAHGNAVSLHLLANAAATNVDMAYSVVEREMLKRCVWMLFMLEIDTRVDKDGVQPLSLWSSFPFKLEQPVSLTGFHTAYGPADMGFTRETLERFKSQTELCQIMLSVLLLRLHEPVPRTEEVMEVARALQHELTKWASHTPCLIHTDTTTTTTPLAQAWQPPSVIPFPALYEACTFYLARVHE</sequence>
<proteinExistence type="predicted"/>
<dbReference type="InterPro" id="IPR007219">
    <property type="entry name" value="XnlR_reg_dom"/>
</dbReference>
<dbReference type="Proteomes" id="UP001213623">
    <property type="component" value="Chromosome 3"/>
</dbReference>
<dbReference type="CDD" id="cd12148">
    <property type="entry name" value="fungal_TF_MHR"/>
    <property type="match status" value="1"/>
</dbReference>
<evidence type="ECO:0000259" key="6">
    <source>
        <dbReference type="Pfam" id="PF04082"/>
    </source>
</evidence>
<feature type="region of interest" description="Disordered" evidence="5">
    <location>
        <begin position="1"/>
        <end position="39"/>
    </location>
</feature>
<dbReference type="GO" id="GO:0008270">
    <property type="term" value="F:zinc ion binding"/>
    <property type="evidence" value="ECO:0007669"/>
    <property type="project" value="InterPro"/>
</dbReference>